<dbReference type="AlphaFoldDB" id="A0A401FIT6"/>
<dbReference type="EMBL" id="BEXA01000001">
    <property type="protein sequence ID" value="GAY72283.1"/>
    <property type="molecule type" value="Genomic_DNA"/>
</dbReference>
<keyword evidence="2" id="KW-1185">Reference proteome</keyword>
<proteinExistence type="predicted"/>
<sequence>MAFNVKNIDFMTSDSKIAFTGLSDSEISTLEAGEDVYPIKWTAVIKLASKEKLSEFADQLQSSYSVRLTLDNGDTYEMLTGSGSEMFTKIDINHQNSAVVIESALTKKAEDN</sequence>
<dbReference type="Proteomes" id="UP000286974">
    <property type="component" value="Unassembled WGS sequence"/>
</dbReference>
<gene>
    <name evidence="1" type="ORF">NBRC111893_429</name>
</gene>
<evidence type="ECO:0000313" key="1">
    <source>
        <dbReference type="EMBL" id="GAY72283.1"/>
    </source>
</evidence>
<accession>A0A401FIT6</accession>
<evidence type="ECO:0000313" key="2">
    <source>
        <dbReference type="Proteomes" id="UP000286974"/>
    </source>
</evidence>
<protein>
    <submittedName>
        <fullName evidence="1">Uncharacterized protein</fullName>
    </submittedName>
</protein>
<name>A0A401FIT6_9LACO</name>
<organism evidence="1 2">
    <name type="scientific">Lentilactobacillus kosonis</name>
    <dbReference type="NCBI Taxonomy" id="2810561"/>
    <lineage>
        <taxon>Bacteria</taxon>
        <taxon>Bacillati</taxon>
        <taxon>Bacillota</taxon>
        <taxon>Bacilli</taxon>
        <taxon>Lactobacillales</taxon>
        <taxon>Lactobacillaceae</taxon>
        <taxon>Lentilactobacillus</taxon>
    </lineage>
</organism>
<comment type="caution">
    <text evidence="1">The sequence shown here is derived from an EMBL/GenBank/DDBJ whole genome shotgun (WGS) entry which is preliminary data.</text>
</comment>
<dbReference type="RefSeq" id="WP_125007755.1">
    <property type="nucleotide sequence ID" value="NZ_BEXA01000001.1"/>
</dbReference>
<reference evidence="1 2" key="1">
    <citation type="submission" date="2017-11" db="EMBL/GenBank/DDBJ databases">
        <title>Draft Genome Sequence of Lactobacillus curieae NBRC 111893 isolated from Koso, a Japanese sugar-Vegetable Fermented Beverage.</title>
        <authorList>
            <person name="Chiou T.Y."/>
            <person name="Oshima K."/>
            <person name="Suda W."/>
            <person name="Hattori M."/>
            <person name="Takahashi T."/>
        </authorList>
    </citation>
    <scope>NUCLEOTIDE SEQUENCE [LARGE SCALE GENOMIC DNA]</scope>
    <source>
        <strain evidence="1 2">NBRC111893</strain>
    </source>
</reference>